<dbReference type="EMBL" id="JBBKTX010000007">
    <property type="protein sequence ID" value="MFK4752216.1"/>
    <property type="molecule type" value="Genomic_DNA"/>
</dbReference>
<sequence length="139" mass="16299">MIDTEFYLRCIKTLEQACALLQKAEPDSIEYELYRSACVKEFEIILEQSGKLLKKCLRAYKHSAREADKLTFKDIFRHAAHHGLISLEETERWLQYRDNRNNTAHDYGVNFAQKTLVLLPQFITDASRLQQVISQHSHD</sequence>
<evidence type="ECO:0000313" key="2">
    <source>
        <dbReference type="Proteomes" id="UP001620597"/>
    </source>
</evidence>
<accession>A0ABW8NGX7</accession>
<name>A0ABW8NGX7_9GAMM</name>
<comment type="caution">
    <text evidence="1">The sequence shown here is derived from an EMBL/GenBank/DDBJ whole genome shotgun (WGS) entry which is preliminary data.</text>
</comment>
<dbReference type="InterPro" id="IPR010235">
    <property type="entry name" value="HepT"/>
</dbReference>
<evidence type="ECO:0000313" key="1">
    <source>
        <dbReference type="EMBL" id="MFK4752216.1"/>
    </source>
</evidence>
<reference evidence="1 2" key="1">
    <citation type="submission" date="2024-03" db="EMBL/GenBank/DDBJ databases">
        <title>High-quality draft genome sequence of Oceanobacter sp. wDCs-4.</title>
        <authorList>
            <person name="Dong C."/>
        </authorList>
    </citation>
    <scope>NUCLEOTIDE SEQUENCE [LARGE SCALE GENOMIC DNA]</scope>
    <source>
        <strain evidence="2">wDCs-4</strain>
    </source>
</reference>
<dbReference type="Proteomes" id="UP001620597">
    <property type="component" value="Unassembled WGS sequence"/>
</dbReference>
<dbReference type="Pfam" id="PF08780">
    <property type="entry name" value="NTase_sub_bind"/>
    <property type="match status" value="1"/>
</dbReference>
<protein>
    <submittedName>
        <fullName evidence="1">Nucleotidyltransferase substrate binding protein</fullName>
    </submittedName>
</protein>
<gene>
    <name evidence="1" type="ORF">WG929_07320</name>
</gene>
<dbReference type="Gene3D" id="1.20.120.330">
    <property type="entry name" value="Nucleotidyltransferases domain 2"/>
    <property type="match status" value="1"/>
</dbReference>
<organism evidence="1 2">
    <name type="scientific">Oceanobacter antarcticus</name>
    <dbReference type="NCBI Taxonomy" id="3133425"/>
    <lineage>
        <taxon>Bacteria</taxon>
        <taxon>Pseudomonadati</taxon>
        <taxon>Pseudomonadota</taxon>
        <taxon>Gammaproteobacteria</taxon>
        <taxon>Oceanospirillales</taxon>
        <taxon>Oceanospirillaceae</taxon>
        <taxon>Oceanobacter</taxon>
    </lineage>
</organism>
<proteinExistence type="predicted"/>
<dbReference type="RefSeq" id="WP_416205523.1">
    <property type="nucleotide sequence ID" value="NZ_JBBKTX010000007.1"/>
</dbReference>
<keyword evidence="2" id="KW-1185">Reference proteome</keyword>
<dbReference type="SUPFAM" id="SSF81593">
    <property type="entry name" value="Nucleotidyltransferase substrate binding subunit/domain"/>
    <property type="match status" value="1"/>
</dbReference>